<organism evidence="1">
    <name type="scientific">marine sediment metagenome</name>
    <dbReference type="NCBI Taxonomy" id="412755"/>
    <lineage>
        <taxon>unclassified sequences</taxon>
        <taxon>metagenomes</taxon>
        <taxon>ecological metagenomes</taxon>
    </lineage>
</organism>
<evidence type="ECO:0000313" key="1">
    <source>
        <dbReference type="EMBL" id="GAH65653.1"/>
    </source>
</evidence>
<gene>
    <name evidence="1" type="ORF">S03H2_44761</name>
</gene>
<proteinExistence type="predicted"/>
<name>X1J7C2_9ZZZZ</name>
<protein>
    <submittedName>
        <fullName evidence="1">Uncharacterized protein</fullName>
    </submittedName>
</protein>
<comment type="caution">
    <text evidence="1">The sequence shown here is derived from an EMBL/GenBank/DDBJ whole genome shotgun (WGS) entry which is preliminary data.</text>
</comment>
<sequence>MTVFSEINRGFINYLLYYGYVWQVDIALGKKPSSATNISNCHFSLSPVVISIVSA</sequence>
<accession>X1J7C2</accession>
<dbReference type="AlphaFoldDB" id="X1J7C2"/>
<dbReference type="EMBL" id="BARU01028011">
    <property type="protein sequence ID" value="GAH65653.1"/>
    <property type="molecule type" value="Genomic_DNA"/>
</dbReference>
<reference evidence="1" key="1">
    <citation type="journal article" date="2014" name="Front. Microbiol.">
        <title>High frequency of phylogenetically diverse reductive dehalogenase-homologous genes in deep subseafloor sedimentary metagenomes.</title>
        <authorList>
            <person name="Kawai M."/>
            <person name="Futagami T."/>
            <person name="Toyoda A."/>
            <person name="Takaki Y."/>
            <person name="Nishi S."/>
            <person name="Hori S."/>
            <person name="Arai W."/>
            <person name="Tsubouchi T."/>
            <person name="Morono Y."/>
            <person name="Uchiyama I."/>
            <person name="Ito T."/>
            <person name="Fujiyama A."/>
            <person name="Inagaki F."/>
            <person name="Takami H."/>
        </authorList>
    </citation>
    <scope>NUCLEOTIDE SEQUENCE</scope>
    <source>
        <strain evidence="1">Expedition CK06-06</strain>
    </source>
</reference>